<keyword evidence="1" id="KW-1133">Transmembrane helix</keyword>
<evidence type="ECO:0000256" key="1">
    <source>
        <dbReference type="SAM" id="Phobius"/>
    </source>
</evidence>
<dbReference type="InterPro" id="IPR045584">
    <property type="entry name" value="Pilin-like"/>
</dbReference>
<proteinExistence type="predicted"/>
<dbReference type="Gene3D" id="3.30.700.10">
    <property type="entry name" value="Glycoprotein, Type 4 Pilin"/>
    <property type="match status" value="1"/>
</dbReference>
<dbReference type="AlphaFoldDB" id="A0A517Z091"/>
<dbReference type="EMBL" id="CP036275">
    <property type="protein sequence ID" value="QDU35901.1"/>
    <property type="molecule type" value="Genomic_DNA"/>
</dbReference>
<name>A0A517Z091_9PLAN</name>
<keyword evidence="4" id="KW-1185">Reference proteome</keyword>
<keyword evidence="1" id="KW-0812">Transmembrane</keyword>
<dbReference type="InterPro" id="IPR012902">
    <property type="entry name" value="N_methyl_site"/>
</dbReference>
<protein>
    <submittedName>
        <fullName evidence="3">Putative major pilin subunit</fullName>
    </submittedName>
</protein>
<dbReference type="InterPro" id="IPR027558">
    <property type="entry name" value="Pre_pil_HX9DG_C"/>
</dbReference>
<dbReference type="InterPro" id="IPR011453">
    <property type="entry name" value="DUF1559"/>
</dbReference>
<dbReference type="RefSeq" id="WP_145366612.1">
    <property type="nucleotide sequence ID" value="NZ_CP036275.1"/>
</dbReference>
<feature type="domain" description="DUF1559" evidence="2">
    <location>
        <begin position="42"/>
        <end position="316"/>
    </location>
</feature>
<evidence type="ECO:0000313" key="4">
    <source>
        <dbReference type="Proteomes" id="UP000320496"/>
    </source>
</evidence>
<dbReference type="NCBIfam" id="TIGR02532">
    <property type="entry name" value="IV_pilin_GFxxxE"/>
    <property type="match status" value="1"/>
</dbReference>
<dbReference type="SUPFAM" id="SSF54523">
    <property type="entry name" value="Pili subunits"/>
    <property type="match status" value="1"/>
</dbReference>
<organism evidence="3 4">
    <name type="scientific">Maioricimonas rarisocia</name>
    <dbReference type="NCBI Taxonomy" id="2528026"/>
    <lineage>
        <taxon>Bacteria</taxon>
        <taxon>Pseudomonadati</taxon>
        <taxon>Planctomycetota</taxon>
        <taxon>Planctomycetia</taxon>
        <taxon>Planctomycetales</taxon>
        <taxon>Planctomycetaceae</taxon>
        <taxon>Maioricimonas</taxon>
    </lineage>
</organism>
<dbReference type="KEGG" id="mri:Mal4_01830"/>
<dbReference type="Pfam" id="PF07596">
    <property type="entry name" value="SBP_bac_10"/>
    <property type="match status" value="1"/>
</dbReference>
<dbReference type="PANTHER" id="PTHR30093">
    <property type="entry name" value="GENERAL SECRETION PATHWAY PROTEIN G"/>
    <property type="match status" value="1"/>
</dbReference>
<dbReference type="Pfam" id="PF07963">
    <property type="entry name" value="N_methyl"/>
    <property type="match status" value="1"/>
</dbReference>
<reference evidence="3 4" key="1">
    <citation type="submission" date="2019-02" db="EMBL/GenBank/DDBJ databases">
        <title>Deep-cultivation of Planctomycetes and their phenomic and genomic characterization uncovers novel biology.</title>
        <authorList>
            <person name="Wiegand S."/>
            <person name="Jogler M."/>
            <person name="Boedeker C."/>
            <person name="Pinto D."/>
            <person name="Vollmers J."/>
            <person name="Rivas-Marin E."/>
            <person name="Kohn T."/>
            <person name="Peeters S.H."/>
            <person name="Heuer A."/>
            <person name="Rast P."/>
            <person name="Oberbeckmann S."/>
            <person name="Bunk B."/>
            <person name="Jeske O."/>
            <person name="Meyerdierks A."/>
            <person name="Storesund J.E."/>
            <person name="Kallscheuer N."/>
            <person name="Luecker S."/>
            <person name="Lage O.M."/>
            <person name="Pohl T."/>
            <person name="Merkel B.J."/>
            <person name="Hornburger P."/>
            <person name="Mueller R.-W."/>
            <person name="Bruemmer F."/>
            <person name="Labrenz M."/>
            <person name="Spormann A.M."/>
            <person name="Op den Camp H."/>
            <person name="Overmann J."/>
            <person name="Amann R."/>
            <person name="Jetten M.S.M."/>
            <person name="Mascher T."/>
            <person name="Medema M.H."/>
            <person name="Devos D.P."/>
            <person name="Kaster A.-K."/>
            <person name="Ovreas L."/>
            <person name="Rohde M."/>
            <person name="Galperin M.Y."/>
            <person name="Jogler C."/>
        </authorList>
    </citation>
    <scope>NUCLEOTIDE SEQUENCE [LARGE SCALE GENOMIC DNA]</scope>
    <source>
        <strain evidence="3 4">Mal4</strain>
    </source>
</reference>
<accession>A0A517Z091</accession>
<dbReference type="OrthoDB" id="255848at2"/>
<keyword evidence="1" id="KW-0472">Membrane</keyword>
<dbReference type="Proteomes" id="UP000320496">
    <property type="component" value="Chromosome"/>
</dbReference>
<dbReference type="PROSITE" id="PS00409">
    <property type="entry name" value="PROKAR_NTER_METHYL"/>
    <property type="match status" value="1"/>
</dbReference>
<dbReference type="PANTHER" id="PTHR30093:SF2">
    <property type="entry name" value="TYPE II SECRETION SYSTEM PROTEIN H"/>
    <property type="match status" value="1"/>
</dbReference>
<feature type="transmembrane region" description="Helical" evidence="1">
    <location>
        <begin position="20"/>
        <end position="41"/>
    </location>
</feature>
<evidence type="ECO:0000313" key="3">
    <source>
        <dbReference type="EMBL" id="QDU35901.1"/>
    </source>
</evidence>
<gene>
    <name evidence="3" type="ORF">Mal4_01830</name>
</gene>
<evidence type="ECO:0000259" key="2">
    <source>
        <dbReference type="Pfam" id="PF07596"/>
    </source>
</evidence>
<sequence>MRQVAVAKPPARMGRRGFTLIELLVVIAIIGLLVAMLMPAVQRAREAARRNSCINNMKQLGLAAHNYLDSQGVFPSGYVIGDPLCDFDFSISNGDFIEPIVFPVETMSGVGAVPVQQLTNIQEHTMGAYWSWHSMILPQMDQSTLALDFVQAKNTQPNWQLLQTPIEPYVCPSATFPGSRIAGMGWTSYRGCVGYWQSHDPSLPHYVDPSDPNAVPLNNGIIFENSKIDDRNISDGFSSTILFGESLFGLWPDSYSCCARVRDDQPNFDGYWTATDISGCGNGTTQFFGFGSFHEDVCNFTLADGSSRSITKTIDGGVLRALATRNGREPIQSEF</sequence>
<dbReference type="NCBIfam" id="TIGR04294">
    <property type="entry name" value="pre_pil_HX9DG"/>
    <property type="match status" value="1"/>
</dbReference>